<organism evidence="3 4">
    <name type="scientific">Streptantibioticus cattleyicolor (strain ATCC 35852 / DSM 46488 / JCM 4925 / NBRC 14057 / NRRL 8057)</name>
    <name type="common">Streptomyces cattleya</name>
    <dbReference type="NCBI Taxonomy" id="1003195"/>
    <lineage>
        <taxon>Bacteria</taxon>
        <taxon>Bacillati</taxon>
        <taxon>Actinomycetota</taxon>
        <taxon>Actinomycetes</taxon>
        <taxon>Kitasatosporales</taxon>
        <taxon>Streptomycetaceae</taxon>
        <taxon>Streptantibioticus</taxon>
    </lineage>
</organism>
<accession>G8XGW2</accession>
<dbReference type="GO" id="GO:0009143">
    <property type="term" value="P:nucleoside triphosphate catabolic process"/>
    <property type="evidence" value="ECO:0007669"/>
    <property type="project" value="InterPro"/>
</dbReference>
<keyword evidence="2" id="KW-0378">Hydrolase</keyword>
<dbReference type="EMBL" id="CP003229">
    <property type="protein sequence ID" value="AEW98789.1"/>
    <property type="molecule type" value="Genomic_DNA"/>
</dbReference>
<dbReference type="PATRIC" id="fig|1003195.11.peg.1094"/>
<evidence type="ECO:0000313" key="4">
    <source>
        <dbReference type="Proteomes" id="UP000007842"/>
    </source>
</evidence>
<sequence>MSQPATGTNRILLASENPIKLEEVAAVFPGVEPAAVELTEIQSTDVQVVVEHKLDQVAQLDLPAPVLVEDTGLFVESWNGLPGALVKWFVEGMGAQRLKEAALPPGAPAGATAVSAVGIAWRGERQVWTGRTEGRLIDARGGLGGWTPVFEVADTGRTLGEMSFADRMRWTMRRAPLEHARAWLRDRGHHH</sequence>
<dbReference type="Proteomes" id="UP000007842">
    <property type="component" value="Plasmid pSCATT"/>
</dbReference>
<dbReference type="HOGENOM" id="CLU_1420707_0_0_11"/>
<dbReference type="GO" id="GO:0005737">
    <property type="term" value="C:cytoplasm"/>
    <property type="evidence" value="ECO:0007669"/>
    <property type="project" value="TreeGrafter"/>
</dbReference>
<reference evidence="4" key="1">
    <citation type="submission" date="2011-12" db="EMBL/GenBank/DDBJ databases">
        <title>Complete genome sequence of Streptomyces cattleya strain DSM 46488.</title>
        <authorList>
            <person name="Ou H.-Y."/>
            <person name="Li P."/>
            <person name="Zhao C."/>
            <person name="O'Hagan D."/>
            <person name="Deng Z."/>
        </authorList>
    </citation>
    <scope>NUCLEOTIDE SEQUENCE [LARGE SCALE GENOMIC DNA]</scope>
    <source>
        <strain evidence="4">ATCC 35852 / DSM 46488 / JCM 4925 / NBRC 14057 / NRRL 8057</strain>
        <plasmid evidence="4">Plasmid pSCATT</plasmid>
    </source>
</reference>
<dbReference type="Gene3D" id="3.90.950.10">
    <property type="match status" value="1"/>
</dbReference>
<dbReference type="PANTHER" id="PTHR11067:SF9">
    <property type="entry name" value="INOSINE TRIPHOSPHATE PYROPHOSPHATASE"/>
    <property type="match status" value="1"/>
</dbReference>
<gene>
    <name evidence="3" type="ordered locus">SCATT_p05960</name>
</gene>
<protein>
    <recommendedName>
        <fullName evidence="5">Non-canonical purine NTP pyrophosphatase</fullName>
    </recommendedName>
</protein>
<keyword evidence="4" id="KW-1185">Reference proteome</keyword>
<dbReference type="AlphaFoldDB" id="F8JJA1"/>
<dbReference type="RefSeq" id="WP_014151585.1">
    <property type="nucleotide sequence ID" value="NC_016113.1"/>
</dbReference>
<dbReference type="KEGG" id="scy:SCATT_p05960"/>
<dbReference type="PANTHER" id="PTHR11067">
    <property type="entry name" value="INOSINE TRIPHOSPHATE PYROPHOSPHATASE/HAM1 PROTEIN"/>
    <property type="match status" value="1"/>
</dbReference>
<dbReference type="OrthoDB" id="9807456at2"/>
<dbReference type="InterPro" id="IPR002637">
    <property type="entry name" value="RdgB/HAM1"/>
</dbReference>
<dbReference type="GO" id="GO:0047429">
    <property type="term" value="F:nucleoside triphosphate diphosphatase activity"/>
    <property type="evidence" value="ECO:0007669"/>
    <property type="project" value="InterPro"/>
</dbReference>
<evidence type="ECO:0000256" key="1">
    <source>
        <dbReference type="ARBA" id="ARBA00008023"/>
    </source>
</evidence>
<evidence type="ECO:0000313" key="3">
    <source>
        <dbReference type="EMBL" id="AEW98789.1"/>
    </source>
</evidence>
<dbReference type="SUPFAM" id="SSF52972">
    <property type="entry name" value="ITPase-like"/>
    <property type="match status" value="1"/>
</dbReference>
<evidence type="ECO:0008006" key="5">
    <source>
        <dbReference type="Google" id="ProtNLM"/>
    </source>
</evidence>
<geneLocation type="plasmid" evidence="3 4">
    <name>pSCATT</name>
</geneLocation>
<name>F8JJA1_STREN</name>
<dbReference type="Pfam" id="PF01725">
    <property type="entry name" value="Ham1p_like"/>
    <property type="match status" value="1"/>
</dbReference>
<dbReference type="KEGG" id="sct:SCAT_p1136"/>
<keyword evidence="3" id="KW-0614">Plasmid</keyword>
<proteinExistence type="inferred from homology"/>
<accession>F8JJA1</accession>
<dbReference type="InterPro" id="IPR029001">
    <property type="entry name" value="ITPase-like_fam"/>
</dbReference>
<comment type="similarity">
    <text evidence="1">Belongs to the HAM1 NTPase family.</text>
</comment>
<evidence type="ECO:0000256" key="2">
    <source>
        <dbReference type="ARBA" id="ARBA00022801"/>
    </source>
</evidence>